<dbReference type="EMBL" id="QGKW02002228">
    <property type="protein sequence ID" value="KAF2536079.1"/>
    <property type="molecule type" value="Genomic_DNA"/>
</dbReference>
<protein>
    <submittedName>
        <fullName evidence="1">Uncharacterized protein</fullName>
    </submittedName>
</protein>
<organism evidence="1 2">
    <name type="scientific">Brassica cretica</name>
    <name type="common">Mustard</name>
    <dbReference type="NCBI Taxonomy" id="69181"/>
    <lineage>
        <taxon>Eukaryota</taxon>
        <taxon>Viridiplantae</taxon>
        <taxon>Streptophyta</taxon>
        <taxon>Embryophyta</taxon>
        <taxon>Tracheophyta</taxon>
        <taxon>Spermatophyta</taxon>
        <taxon>Magnoliopsida</taxon>
        <taxon>eudicotyledons</taxon>
        <taxon>Gunneridae</taxon>
        <taxon>Pentapetalae</taxon>
        <taxon>rosids</taxon>
        <taxon>malvids</taxon>
        <taxon>Brassicales</taxon>
        <taxon>Brassicaceae</taxon>
        <taxon>Brassiceae</taxon>
        <taxon>Brassica</taxon>
    </lineage>
</organism>
<sequence length="74" mass="8099">MSFFVTFCGVATFLSASLLGVSGYAFRFDGSAGALTNSYRSWSTWRLFKEGFGGSRLPLLLSCDLLGFQEIQLV</sequence>
<proteinExistence type="predicted"/>
<comment type="caution">
    <text evidence="1">The sequence shown here is derived from an EMBL/GenBank/DDBJ whole genome shotgun (WGS) entry which is preliminary data.</text>
</comment>
<evidence type="ECO:0000313" key="2">
    <source>
        <dbReference type="Proteomes" id="UP000712281"/>
    </source>
</evidence>
<gene>
    <name evidence="1" type="ORF">F2Q68_00021395</name>
</gene>
<evidence type="ECO:0000313" key="1">
    <source>
        <dbReference type="EMBL" id="KAF2536079.1"/>
    </source>
</evidence>
<accession>A0A8S9FSP9</accession>
<dbReference type="Proteomes" id="UP000712281">
    <property type="component" value="Unassembled WGS sequence"/>
</dbReference>
<reference evidence="1" key="1">
    <citation type="submission" date="2019-12" db="EMBL/GenBank/DDBJ databases">
        <title>Genome sequencing and annotation of Brassica cretica.</title>
        <authorList>
            <person name="Studholme D.J."/>
            <person name="Sarris P.F."/>
        </authorList>
    </citation>
    <scope>NUCLEOTIDE SEQUENCE</scope>
    <source>
        <strain evidence="1">PFS-001/15</strain>
        <tissue evidence="1">Leaf</tissue>
    </source>
</reference>
<dbReference type="AlphaFoldDB" id="A0A8S9FSP9"/>
<name>A0A8S9FSP9_BRACR</name>